<name>U2R6R6_LEIAQ</name>
<evidence type="ECO:0000313" key="1">
    <source>
        <dbReference type="EMBL" id="ERK70925.1"/>
    </source>
</evidence>
<protein>
    <submittedName>
        <fullName evidence="1">Uncharacterized protein</fullName>
    </submittedName>
</protein>
<dbReference type="AlphaFoldDB" id="U2R6R6"/>
<comment type="caution">
    <text evidence="1">The sequence shown here is derived from an EMBL/GenBank/DDBJ whole genome shotgun (WGS) entry which is preliminary data.</text>
</comment>
<feature type="non-terminal residue" evidence="1">
    <location>
        <position position="1"/>
    </location>
</feature>
<accession>U2R6R6</accession>
<dbReference type="EMBL" id="AWVQ01000356">
    <property type="protein sequence ID" value="ERK70925.1"/>
    <property type="molecule type" value="Genomic_DNA"/>
</dbReference>
<evidence type="ECO:0000313" key="2">
    <source>
        <dbReference type="Proteomes" id="UP000016605"/>
    </source>
</evidence>
<dbReference type="HOGENOM" id="CLU_2338451_0_0_11"/>
<proteinExistence type="predicted"/>
<organism evidence="1 2">
    <name type="scientific">Leifsonia aquatica ATCC 14665</name>
    <dbReference type="NCBI Taxonomy" id="1358026"/>
    <lineage>
        <taxon>Bacteria</taxon>
        <taxon>Bacillati</taxon>
        <taxon>Actinomycetota</taxon>
        <taxon>Actinomycetes</taxon>
        <taxon>Micrococcales</taxon>
        <taxon>Microbacteriaceae</taxon>
        <taxon>Leifsonia</taxon>
    </lineage>
</organism>
<gene>
    <name evidence="1" type="ORF">N136_02724</name>
</gene>
<sequence length="97" mass="9594">PVAAGQEAVAALVPLLGDATVSTHSEDGTSPLGTTAVEWAEFDGVAVDDVIGVALSLSRAADTLPAPGLQLLRPPAGPVTAEVTWPDGAVSVLPLAD</sequence>
<dbReference type="Proteomes" id="UP000016605">
    <property type="component" value="Unassembled WGS sequence"/>
</dbReference>
<dbReference type="PATRIC" id="fig|1358026.3.peg.2312"/>
<dbReference type="RefSeq" id="WP_021763165.1">
    <property type="nucleotide sequence ID" value="NZ_KI272235.1"/>
</dbReference>
<reference evidence="1 2" key="1">
    <citation type="submission" date="2013-08" db="EMBL/GenBank/DDBJ databases">
        <authorList>
            <person name="Weinstock G."/>
            <person name="Sodergren E."/>
            <person name="Wylie T."/>
            <person name="Fulton L."/>
            <person name="Fulton R."/>
            <person name="Fronick C."/>
            <person name="O'Laughlin M."/>
            <person name="Godfrey J."/>
            <person name="Miner T."/>
            <person name="Herter B."/>
            <person name="Appelbaum E."/>
            <person name="Cordes M."/>
            <person name="Lek S."/>
            <person name="Wollam A."/>
            <person name="Pepin K.H."/>
            <person name="Palsikar V.B."/>
            <person name="Mitreva M."/>
            <person name="Wilson R.K."/>
        </authorList>
    </citation>
    <scope>NUCLEOTIDE SEQUENCE [LARGE SCALE GENOMIC DNA]</scope>
    <source>
        <strain evidence="1 2">ATCC 14665</strain>
    </source>
</reference>